<proteinExistence type="predicted"/>
<sequence length="288" mass="31436">MSNIAPITQSKGGFLMEPQNLQEAMQLADMLANSNLVPKSYQGKAGDVLVACQWGSEIGLKPLQALQNIAVINNVPAVWGDALVALVRGSGLCEYIKQDWDPSTKTATCSVKRRGEPEETRTFSEEDARLAGHLSKDTYKKNLQRMLSIRARAFALRDVFADVLKGLKVAEEVEDYPAERDITPTPASSQQEKPASRTSVVLDRIKSVRDKPVEQQEPATIEVEPQPVDHSNAYADHCAAIEGAASVEEWTSAYTTAWAWAGETGDQTIADGIKQVAGERKAQLNKAK</sequence>
<evidence type="ECO:0000256" key="1">
    <source>
        <dbReference type="SAM" id="MobiDB-lite"/>
    </source>
</evidence>
<dbReference type="AlphaFoldDB" id="A0A1B2LQG7"/>
<evidence type="ECO:0000313" key="2">
    <source>
        <dbReference type="EMBL" id="AOA33826.1"/>
    </source>
</evidence>
<name>A0A1B2LQG7_AERSS</name>
<protein>
    <submittedName>
        <fullName evidence="2">Uncharacterized protein</fullName>
    </submittedName>
</protein>
<feature type="region of interest" description="Disordered" evidence="1">
    <location>
        <begin position="177"/>
        <end position="199"/>
    </location>
</feature>
<organism evidence="2">
    <name type="scientific">Aeromonas salmonicida subsp. salmonicida</name>
    <dbReference type="NCBI Taxonomy" id="29491"/>
    <lineage>
        <taxon>Bacteria</taxon>
        <taxon>Pseudomonadati</taxon>
        <taxon>Pseudomonadota</taxon>
        <taxon>Gammaproteobacteria</taxon>
        <taxon>Aeromonadales</taxon>
        <taxon>Aeromonadaceae</taxon>
        <taxon>Aeromonas</taxon>
    </lineage>
</organism>
<reference evidence="2" key="1">
    <citation type="journal article" date="2016" name="FEMS Microbiol. Lett.">
        <title>Aeromonas salmonicida subsp. salmonicida strains isolated from Chinese freshwater fish contain a novel genomic island and possible regional-specific mobile genetic elements profiles.</title>
        <authorList>
            <person name="Long M."/>
            <person name="Nielsen T.K."/>
            <person name="Leisner J.J."/>
            <person name="Hansen L.H."/>
            <person name="Shen Z.X."/>
            <person name="Zhang Q.Q."/>
            <person name="Li A."/>
        </authorList>
    </citation>
    <scope>NUCLEOTIDE SEQUENCE</scope>
    <source>
        <strain evidence="2">BG</strain>
    </source>
</reference>
<accession>A0A1B2LQG7</accession>
<feature type="compositionally biased region" description="Polar residues" evidence="1">
    <location>
        <begin position="185"/>
        <end position="199"/>
    </location>
</feature>
<dbReference type="EMBL" id="KU923576">
    <property type="protein sequence ID" value="AOA33826.1"/>
    <property type="molecule type" value="Genomic_DNA"/>
</dbReference>